<feature type="domain" description="BON" evidence="2">
    <location>
        <begin position="3"/>
        <end position="71"/>
    </location>
</feature>
<evidence type="ECO:0000313" key="3">
    <source>
        <dbReference type="EMBL" id="QJW94668.1"/>
    </source>
</evidence>
<dbReference type="PANTHER" id="PTHR34606">
    <property type="entry name" value="BON DOMAIN-CONTAINING PROTEIN"/>
    <property type="match status" value="1"/>
</dbReference>
<dbReference type="InterPro" id="IPR007055">
    <property type="entry name" value="BON_dom"/>
</dbReference>
<dbReference type="Gene3D" id="3.30.1340.30">
    <property type="match status" value="3"/>
</dbReference>
<feature type="domain" description="BON" evidence="2">
    <location>
        <begin position="78"/>
        <end position="145"/>
    </location>
</feature>
<dbReference type="PANTHER" id="PTHR34606:SF4">
    <property type="entry name" value="OUTER MEMBRANE LIPOPROTEIN DOLP"/>
    <property type="match status" value="1"/>
</dbReference>
<dbReference type="Pfam" id="PF04972">
    <property type="entry name" value="BON"/>
    <property type="match status" value="3"/>
</dbReference>
<keyword evidence="4" id="KW-1185">Reference proteome</keyword>
<reference evidence="4" key="1">
    <citation type="submission" date="2020-05" db="EMBL/GenBank/DDBJ databases">
        <title>Frigoriglobus tundricola gen. nov., sp. nov., a psychrotolerant cellulolytic planctomycete of the family Gemmataceae with two divergent copies of 16S rRNA gene.</title>
        <authorList>
            <person name="Kulichevskaya I.S."/>
            <person name="Ivanova A.A."/>
            <person name="Naumoff D.G."/>
            <person name="Beletsky A.V."/>
            <person name="Rijpstra W.I.C."/>
            <person name="Sinninghe Damste J.S."/>
            <person name="Mardanov A.V."/>
            <person name="Ravin N.V."/>
            <person name="Dedysh S.N."/>
        </authorList>
    </citation>
    <scope>NUCLEOTIDE SEQUENCE [LARGE SCALE GENOMIC DNA]</scope>
    <source>
        <strain evidence="4">PL17</strain>
    </source>
</reference>
<evidence type="ECO:0000256" key="1">
    <source>
        <dbReference type="ARBA" id="ARBA00022729"/>
    </source>
</evidence>
<dbReference type="EMBL" id="CP053452">
    <property type="protein sequence ID" value="QJW94668.1"/>
    <property type="molecule type" value="Genomic_DNA"/>
</dbReference>
<dbReference type="InterPro" id="IPR014004">
    <property type="entry name" value="Transpt-assoc_nodulatn_dom_bac"/>
</dbReference>
<evidence type="ECO:0000259" key="2">
    <source>
        <dbReference type="PROSITE" id="PS50914"/>
    </source>
</evidence>
<dbReference type="KEGG" id="ftj:FTUN_2190"/>
<organism evidence="3 4">
    <name type="scientific">Frigoriglobus tundricola</name>
    <dbReference type="NCBI Taxonomy" id="2774151"/>
    <lineage>
        <taxon>Bacteria</taxon>
        <taxon>Pseudomonadati</taxon>
        <taxon>Planctomycetota</taxon>
        <taxon>Planctomycetia</taxon>
        <taxon>Gemmatales</taxon>
        <taxon>Gemmataceae</taxon>
        <taxon>Frigoriglobus</taxon>
    </lineage>
</organism>
<evidence type="ECO:0000313" key="4">
    <source>
        <dbReference type="Proteomes" id="UP000503447"/>
    </source>
</evidence>
<dbReference type="Proteomes" id="UP000503447">
    <property type="component" value="Chromosome"/>
</dbReference>
<dbReference type="PROSITE" id="PS50914">
    <property type="entry name" value="BON"/>
    <property type="match status" value="3"/>
</dbReference>
<accession>A0A6M5YL16</accession>
<name>A0A6M5YL16_9BACT</name>
<sequence>MKTDAQLQKDVMDEIRWEPSTTASHIGVTAANGVVTLTGVVATYAEKWAVERATQRVEGVKGIAEEITIKLTGVHVKSDAEIAEAAINAIKWHVWVPGDIQPTVSQGWVTLKGNVNWEYQRTAAKDAVCFMPGVRGVSNEISVKPAVQPSAVKDSIEKAFVRNAEIDAGNVTVTADGGAVTLTGSVPSWGEKAGAGTAAWNAPGVNTVRNDIAVTCP</sequence>
<protein>
    <recommendedName>
        <fullName evidence="2">BON domain-containing protein</fullName>
    </recommendedName>
</protein>
<dbReference type="AlphaFoldDB" id="A0A6M5YL16"/>
<dbReference type="InterPro" id="IPR051686">
    <property type="entry name" value="Lipoprotein_DolP"/>
</dbReference>
<gene>
    <name evidence="3" type="ORF">FTUN_2190</name>
</gene>
<dbReference type="RefSeq" id="WP_171470611.1">
    <property type="nucleotide sequence ID" value="NZ_CP053452.2"/>
</dbReference>
<proteinExistence type="predicted"/>
<keyword evidence="1" id="KW-0732">Signal</keyword>
<feature type="domain" description="BON" evidence="2">
    <location>
        <begin position="148"/>
        <end position="216"/>
    </location>
</feature>
<dbReference type="SMART" id="SM00749">
    <property type="entry name" value="BON"/>
    <property type="match status" value="2"/>
</dbReference>